<keyword evidence="6 7" id="KW-0472">Membrane</keyword>
<dbReference type="EMBL" id="JADBGQ010000001">
    <property type="protein sequence ID" value="KAG5415492.1"/>
    <property type="molecule type" value="Genomic_DNA"/>
</dbReference>
<comment type="caution">
    <text evidence="8">The sequence shown here is derived from an EMBL/GenBank/DDBJ whole genome shotgun (WGS) entry which is preliminary data.</text>
</comment>
<evidence type="ECO:0000313" key="9">
    <source>
        <dbReference type="Proteomes" id="UP000823674"/>
    </source>
</evidence>
<protein>
    <recommendedName>
        <fullName evidence="7">Protein DETOXIFICATION</fullName>
    </recommendedName>
    <alternativeName>
        <fullName evidence="7">Multidrug and toxic compound extrusion protein</fullName>
    </alternativeName>
</protein>
<feature type="transmembrane region" description="Helical" evidence="7">
    <location>
        <begin position="675"/>
        <end position="697"/>
    </location>
</feature>
<name>A0ABQ7NXB4_BRACM</name>
<feature type="transmembrane region" description="Helical" evidence="7">
    <location>
        <begin position="562"/>
        <end position="585"/>
    </location>
</feature>
<evidence type="ECO:0000256" key="5">
    <source>
        <dbReference type="ARBA" id="ARBA00022989"/>
    </source>
</evidence>
<feature type="transmembrane region" description="Helical" evidence="7">
    <location>
        <begin position="230"/>
        <end position="253"/>
    </location>
</feature>
<feature type="transmembrane region" description="Helical" evidence="7">
    <location>
        <begin position="591"/>
        <end position="616"/>
    </location>
</feature>
<keyword evidence="9" id="KW-1185">Reference proteome</keyword>
<feature type="transmembrane region" description="Helical" evidence="7">
    <location>
        <begin position="130"/>
        <end position="147"/>
    </location>
</feature>
<evidence type="ECO:0000256" key="7">
    <source>
        <dbReference type="RuleBase" id="RU004914"/>
    </source>
</evidence>
<evidence type="ECO:0000256" key="1">
    <source>
        <dbReference type="ARBA" id="ARBA00004141"/>
    </source>
</evidence>
<feature type="transmembrane region" description="Helical" evidence="7">
    <location>
        <begin position="197"/>
        <end position="218"/>
    </location>
</feature>
<keyword evidence="5 7" id="KW-1133">Transmembrane helix</keyword>
<feature type="transmembrane region" description="Helical" evidence="7">
    <location>
        <begin position="84"/>
        <end position="110"/>
    </location>
</feature>
<evidence type="ECO:0000256" key="6">
    <source>
        <dbReference type="ARBA" id="ARBA00023136"/>
    </source>
</evidence>
<keyword evidence="4 7" id="KW-0812">Transmembrane</keyword>
<evidence type="ECO:0000256" key="2">
    <source>
        <dbReference type="ARBA" id="ARBA00010199"/>
    </source>
</evidence>
<dbReference type="PANTHER" id="PTHR11206">
    <property type="entry name" value="MULTIDRUG RESISTANCE PROTEIN"/>
    <property type="match status" value="1"/>
</dbReference>
<feature type="transmembrane region" description="Helical" evidence="7">
    <location>
        <begin position="529"/>
        <end position="550"/>
    </location>
</feature>
<dbReference type="NCBIfam" id="TIGR00797">
    <property type="entry name" value="matE"/>
    <property type="match status" value="2"/>
</dbReference>
<feature type="transmembrane region" description="Helical" evidence="7">
    <location>
        <begin position="416"/>
        <end position="442"/>
    </location>
</feature>
<feature type="transmembrane region" description="Helical" evidence="7">
    <location>
        <begin position="500"/>
        <end position="523"/>
    </location>
</feature>
<feature type="transmembrane region" description="Helical" evidence="7">
    <location>
        <begin position="167"/>
        <end position="191"/>
    </location>
</feature>
<proteinExistence type="inferred from homology"/>
<evidence type="ECO:0000256" key="3">
    <source>
        <dbReference type="ARBA" id="ARBA00022448"/>
    </source>
</evidence>
<comment type="subcellular location">
    <subcellularLocation>
        <location evidence="1">Membrane</location>
        <topology evidence="1">Multi-pass membrane protein</topology>
    </subcellularLocation>
</comment>
<feature type="transmembrane region" description="Helical" evidence="7">
    <location>
        <begin position="718"/>
        <end position="738"/>
    </location>
</feature>
<dbReference type="InterPro" id="IPR002528">
    <property type="entry name" value="MATE_fam"/>
</dbReference>
<feature type="transmembrane region" description="Helical" evidence="7">
    <location>
        <begin position="637"/>
        <end position="663"/>
    </location>
</feature>
<feature type="transmembrane region" description="Helical" evidence="7">
    <location>
        <begin position="762"/>
        <end position="785"/>
    </location>
</feature>
<keyword evidence="3" id="KW-0813">Transport</keyword>
<dbReference type="Proteomes" id="UP000823674">
    <property type="component" value="Chromosome A01"/>
</dbReference>
<reference evidence="8 9" key="1">
    <citation type="submission" date="2021-03" db="EMBL/GenBank/DDBJ databases">
        <authorList>
            <person name="King G.J."/>
            <person name="Bancroft I."/>
            <person name="Baten A."/>
            <person name="Bloomfield J."/>
            <person name="Borpatragohain P."/>
            <person name="He Z."/>
            <person name="Irish N."/>
            <person name="Irwin J."/>
            <person name="Liu K."/>
            <person name="Mauleon R.P."/>
            <person name="Moore J."/>
            <person name="Morris R."/>
            <person name="Ostergaard L."/>
            <person name="Wang B."/>
            <person name="Wells R."/>
        </authorList>
    </citation>
    <scope>NUCLEOTIDE SEQUENCE [LARGE SCALE GENOMIC DNA]</scope>
    <source>
        <strain evidence="8">R-o-18</strain>
        <tissue evidence="8">Leaf</tissue>
    </source>
</reference>
<gene>
    <name evidence="8" type="primary">A01p044680.1_BraROA</name>
    <name evidence="8" type="ORF">IGI04_003059</name>
</gene>
<feature type="transmembrane region" description="Helical" evidence="7">
    <location>
        <begin position="259"/>
        <end position="283"/>
    </location>
</feature>
<comment type="similarity">
    <text evidence="2 7">Belongs to the multi antimicrobial extrusion (MATE) (TC 2.A.66.1) family.</text>
</comment>
<dbReference type="CDD" id="cd13132">
    <property type="entry name" value="MATE_eukaryotic"/>
    <property type="match status" value="2"/>
</dbReference>
<dbReference type="Pfam" id="PF01554">
    <property type="entry name" value="MatE"/>
    <property type="match status" value="3"/>
</dbReference>
<sequence>MMCNEKNRRGLTQALESYLKEHTQTKQNLMDSAQTDGVYQPLLQPDQLSPLPESNNCELERVLADVETPLFLRLRKATMIETKLLFKLAAPAVIVYMINYLMSMSTQIFSGHLGNLELAAASLGNRGIQVFAYGLMLGMGSAVETLCGQAFGGRKYEMLGVYLQRSIVLLTLTGVLLTSIYVFSENILLFLGQSPEIASAASLFVYGLIPQIFAYAVNFPIQKFLQSQSIVAPSAYISTATLFIHLLLSWLAIYKLGIGLLGASLVLSLSWWIIVAAQCVYIVTSERCRETWGGFSVEAFSGLPSFFKLSAASAVMLCLETWYFQILVLLAGLLENPELALDSLSNTAQKIRESFFMAASQNDGVYQPLLHPQSDGTVPLSPSTESSNGELERVLSDVETPLFHRLRKATMIESKLLFKLAAPAVIVYMINYLMSMSTQIFSGHLGNLELAAASLGNTGIQIFAYGLMLGMGSAVETLCGQAFGGRKYEMLGIYLQRSTVLLTLTGVLLTLIYVFSKPILLFLGESPEIASAASIFVYGLIPQIFAYAVNFPIQKFLQSQSIVAPSAYISTATLFVHLLLSWLAIYKLGMGLLGASLVLSLSWWIIVVAQFVYIVTSDRCRETWRGFSMQAFSGLPSFFKLSAASAVMLCLETWYFQILVLLAGLLENPELALDSLSICMTISGWVFMISVGFNAAISVRVSNELGAGNPKSASFSVIIVNIYSLITCVILAIVILAFRDVLSYAFTEGEEVSAAVSDLCPLLALTLVLNGIQPVLSGVAVGCGWQTFVAKGIWTGMICGTLIQTVILAWVTFRTDWTKEVEESAKRLDKWSNKKPEVVPE</sequence>
<feature type="transmembrane region" description="Helical" evidence="7">
    <location>
        <begin position="462"/>
        <end position="479"/>
    </location>
</feature>
<feature type="transmembrane region" description="Helical" evidence="7">
    <location>
        <begin position="792"/>
        <end position="813"/>
    </location>
</feature>
<accession>A0ABQ7NXB4</accession>
<evidence type="ECO:0000256" key="4">
    <source>
        <dbReference type="ARBA" id="ARBA00022692"/>
    </source>
</evidence>
<organism evidence="8 9">
    <name type="scientific">Brassica rapa subsp. trilocularis</name>
    <dbReference type="NCBI Taxonomy" id="1813537"/>
    <lineage>
        <taxon>Eukaryota</taxon>
        <taxon>Viridiplantae</taxon>
        <taxon>Streptophyta</taxon>
        <taxon>Embryophyta</taxon>
        <taxon>Tracheophyta</taxon>
        <taxon>Spermatophyta</taxon>
        <taxon>Magnoliopsida</taxon>
        <taxon>eudicotyledons</taxon>
        <taxon>Gunneridae</taxon>
        <taxon>Pentapetalae</taxon>
        <taxon>rosids</taxon>
        <taxon>malvids</taxon>
        <taxon>Brassicales</taxon>
        <taxon>Brassicaceae</taxon>
        <taxon>Brassiceae</taxon>
        <taxon>Brassica</taxon>
    </lineage>
</organism>
<dbReference type="InterPro" id="IPR045069">
    <property type="entry name" value="MATE_euk"/>
</dbReference>
<evidence type="ECO:0000313" key="8">
    <source>
        <dbReference type="EMBL" id="KAG5415492.1"/>
    </source>
</evidence>